<feature type="transmembrane region" description="Helical" evidence="1">
    <location>
        <begin position="26"/>
        <end position="48"/>
    </location>
</feature>
<evidence type="ECO:0000256" key="1">
    <source>
        <dbReference type="SAM" id="Phobius"/>
    </source>
</evidence>
<evidence type="ECO:0000259" key="2">
    <source>
        <dbReference type="SMART" id="SM00014"/>
    </source>
</evidence>
<dbReference type="AlphaFoldDB" id="F0T9S2"/>
<dbReference type="KEGG" id="mel:Metbo_1727"/>
<dbReference type="Pfam" id="PF01569">
    <property type="entry name" value="PAP2"/>
    <property type="match status" value="1"/>
</dbReference>
<dbReference type="EMBL" id="CP002551">
    <property type="protein sequence ID" value="ADZ09951.1"/>
    <property type="molecule type" value="Genomic_DNA"/>
</dbReference>
<gene>
    <name evidence="3" type="ordered locus">Metbo_1727</name>
</gene>
<dbReference type="STRING" id="877455.Metbo_1727"/>
<keyword evidence="1" id="KW-1133">Transmembrane helix</keyword>
<sequence length="195" mass="21965">MIEQLNFAVFHLINQYAGMNQFLDTFMVLIAKYMPLLVVVGMIILWMFKGRKTRDIILYGFYAALIGLIVNYLIGFVYYHPRPFVIPVGTLLFSYPADSSFPSDHSTIIFSMALMLAYFKRTRFPGLLFLVLGIIGGTARVFAGVHFPLDIVGSLVVSGISVLLVLKLRTKLNPLNDFINVVYNKIPMVSSEVVK</sequence>
<feature type="transmembrane region" description="Helical" evidence="1">
    <location>
        <begin position="151"/>
        <end position="168"/>
    </location>
</feature>
<organism evidence="3 4">
    <name type="scientific">Methanobacterium lacus (strain AL-21)</name>
    <dbReference type="NCBI Taxonomy" id="877455"/>
    <lineage>
        <taxon>Archaea</taxon>
        <taxon>Methanobacteriati</taxon>
        <taxon>Methanobacteriota</taxon>
        <taxon>Methanomada group</taxon>
        <taxon>Methanobacteria</taxon>
        <taxon>Methanobacteriales</taxon>
        <taxon>Methanobacteriaceae</taxon>
        <taxon>Methanobacterium</taxon>
    </lineage>
</organism>
<dbReference type="GO" id="GO:0050380">
    <property type="term" value="F:undecaprenyl-diphosphatase activity"/>
    <property type="evidence" value="ECO:0007669"/>
    <property type="project" value="InterPro"/>
</dbReference>
<keyword evidence="1" id="KW-0472">Membrane</keyword>
<dbReference type="PANTHER" id="PTHR14969:SF13">
    <property type="entry name" value="AT30094P"/>
    <property type="match status" value="1"/>
</dbReference>
<keyword evidence="1" id="KW-0812">Transmembrane</keyword>
<evidence type="ECO:0000313" key="3">
    <source>
        <dbReference type="EMBL" id="ADZ09951.1"/>
    </source>
</evidence>
<dbReference type="InterPro" id="IPR036938">
    <property type="entry name" value="PAP2/HPO_sf"/>
</dbReference>
<dbReference type="OrthoDB" id="10182at2157"/>
<dbReference type="eggNOG" id="arCOG03056">
    <property type="taxonomic scope" value="Archaea"/>
</dbReference>
<reference evidence="3 4" key="2">
    <citation type="journal article" date="2014" name="Int. J. Syst. Evol. Microbiol.">
        <title>Methanobacterium paludis sp. nov. and a novel strain of Methanobacterium lacus isolated from northern peatlands.</title>
        <authorList>
            <person name="Cadillo-Quiroz H."/>
            <person name="Brauer S.L."/>
            <person name="Goodson N."/>
            <person name="Yavitt J.B."/>
            <person name="Zinder S.H."/>
        </authorList>
    </citation>
    <scope>NUCLEOTIDE SEQUENCE [LARGE SCALE GENOMIC DNA]</scope>
    <source>
        <strain evidence="3 4">AL-21</strain>
    </source>
</reference>
<dbReference type="InterPro" id="IPR033879">
    <property type="entry name" value="UPP_Pase"/>
</dbReference>
<dbReference type="GeneID" id="10278184"/>
<dbReference type="RefSeq" id="WP_013645302.1">
    <property type="nucleotide sequence ID" value="NC_015216.1"/>
</dbReference>
<dbReference type="InterPro" id="IPR000326">
    <property type="entry name" value="PAP2/HPO"/>
</dbReference>
<accession>F0T9S2</accession>
<dbReference type="SUPFAM" id="SSF48317">
    <property type="entry name" value="Acid phosphatase/Vanadium-dependent haloperoxidase"/>
    <property type="match status" value="1"/>
</dbReference>
<dbReference type="CDD" id="cd03385">
    <property type="entry name" value="PAP2_BcrC_like"/>
    <property type="match status" value="1"/>
</dbReference>
<dbReference type="GO" id="GO:0005886">
    <property type="term" value="C:plasma membrane"/>
    <property type="evidence" value="ECO:0007669"/>
    <property type="project" value="InterPro"/>
</dbReference>
<evidence type="ECO:0000313" key="4">
    <source>
        <dbReference type="Proteomes" id="UP000007490"/>
    </source>
</evidence>
<protein>
    <submittedName>
        <fullName evidence="3">Phosphoesterase PA-phosphatase related protein</fullName>
    </submittedName>
</protein>
<feature type="transmembrane region" description="Helical" evidence="1">
    <location>
        <begin position="126"/>
        <end position="145"/>
    </location>
</feature>
<keyword evidence="4" id="KW-1185">Reference proteome</keyword>
<feature type="transmembrane region" description="Helical" evidence="1">
    <location>
        <begin position="60"/>
        <end position="79"/>
    </location>
</feature>
<proteinExistence type="predicted"/>
<dbReference type="Proteomes" id="UP000007490">
    <property type="component" value="Chromosome"/>
</dbReference>
<reference evidence="4" key="1">
    <citation type="submission" date="2011-02" db="EMBL/GenBank/DDBJ databases">
        <title>Complete sequence of Methanobacterium sp. AL-21.</title>
        <authorList>
            <consortium name="US DOE Joint Genome Institute"/>
            <person name="Lucas S."/>
            <person name="Copeland A."/>
            <person name="Lapidus A."/>
            <person name="Cheng J.-F."/>
            <person name="Goodwin L."/>
            <person name="Pitluck S."/>
            <person name="Chertkov O."/>
            <person name="Detter J.C."/>
            <person name="Han C."/>
            <person name="Tapia R."/>
            <person name="Land M."/>
            <person name="Hauser L."/>
            <person name="Kyrpides N."/>
            <person name="Ivanova N."/>
            <person name="Mikhailova N."/>
            <person name="Pagani I."/>
            <person name="Cadillo-Quiroz H."/>
            <person name="Imachi H."/>
            <person name="Zinder S."/>
            <person name="Liu W."/>
            <person name="Woyke T."/>
        </authorList>
    </citation>
    <scope>NUCLEOTIDE SEQUENCE [LARGE SCALE GENOMIC DNA]</scope>
    <source>
        <strain evidence="4">AL-21</strain>
    </source>
</reference>
<feature type="transmembrane region" description="Helical" evidence="1">
    <location>
        <begin position="99"/>
        <end position="119"/>
    </location>
</feature>
<dbReference type="SMART" id="SM00014">
    <property type="entry name" value="acidPPc"/>
    <property type="match status" value="1"/>
</dbReference>
<feature type="domain" description="Phosphatidic acid phosphatase type 2/haloperoxidase" evidence="2">
    <location>
        <begin position="56"/>
        <end position="166"/>
    </location>
</feature>
<dbReference type="PANTHER" id="PTHR14969">
    <property type="entry name" value="SPHINGOSINE-1-PHOSPHATE PHOSPHOHYDROLASE"/>
    <property type="match status" value="1"/>
</dbReference>
<dbReference type="Gene3D" id="1.20.144.10">
    <property type="entry name" value="Phosphatidic acid phosphatase type 2/haloperoxidase"/>
    <property type="match status" value="1"/>
</dbReference>
<dbReference type="HOGENOM" id="CLU_072573_8_1_2"/>
<name>F0T9S2_METLA</name>